<organism evidence="1 2">
    <name type="scientific">Faunimonas pinastri</name>
    <dbReference type="NCBI Taxonomy" id="1855383"/>
    <lineage>
        <taxon>Bacteria</taxon>
        <taxon>Pseudomonadati</taxon>
        <taxon>Pseudomonadota</taxon>
        <taxon>Alphaproteobacteria</taxon>
        <taxon>Hyphomicrobiales</taxon>
        <taxon>Afifellaceae</taxon>
        <taxon>Faunimonas</taxon>
    </lineage>
</organism>
<dbReference type="STRING" id="1855383.SAMN05216548_10414"/>
<protein>
    <submittedName>
        <fullName evidence="1">Phage portal protein, HK97 family</fullName>
    </submittedName>
</protein>
<dbReference type="EMBL" id="FOFG01000004">
    <property type="protein sequence ID" value="SEQ33380.1"/>
    <property type="molecule type" value="Genomic_DNA"/>
</dbReference>
<dbReference type="AlphaFoldDB" id="A0A1H9F613"/>
<dbReference type="InterPro" id="IPR006944">
    <property type="entry name" value="Phage/GTA_portal"/>
</dbReference>
<dbReference type="Proteomes" id="UP000199647">
    <property type="component" value="Unassembled WGS sequence"/>
</dbReference>
<gene>
    <name evidence="1" type="ORF">SAMN05216548_10414</name>
</gene>
<name>A0A1H9F613_9HYPH</name>
<dbReference type="InterPro" id="IPR006427">
    <property type="entry name" value="Portal_HK97"/>
</dbReference>
<accession>A0A1H9F613</accession>
<reference evidence="1 2" key="1">
    <citation type="submission" date="2016-10" db="EMBL/GenBank/DDBJ databases">
        <authorList>
            <person name="de Groot N.N."/>
        </authorList>
    </citation>
    <scope>NUCLEOTIDE SEQUENCE [LARGE SCALE GENOMIC DNA]</scope>
    <source>
        <strain evidence="1 2">A52C2</strain>
    </source>
</reference>
<dbReference type="RefSeq" id="WP_092495904.1">
    <property type="nucleotide sequence ID" value="NZ_FOFG01000004.1"/>
</dbReference>
<sequence length="422" mass="46342">MGVLDRWRGRSISLTDGAFFQAFFGGGSHAGKAVTNHTALQLSAVWSCIRLTAQAVAGLPMGFYEKQSDGGRVGRDDHPLAEILLDSPNDDQTTVEFWEGMVAWLCTNGNAYAEIATSGERITALQPFDSDKVQPYRTQEGELRYRFIDRGQIEDLPREKMLHLRAFGFGGDVGLSPIRFGVQTMGSAIAADETAAKMFGNGMQVAGVLTSDQVLKDAQRTQLAEVMKQYVGSTNAGKMMILEAGLKYQQLTMNPEDAQLLETRRFNIEEICRWFGVPPIMVGHAGDGQTMWGSGVEQILLGWLTTGLNPMLNRIEQRIRKQLIRPGDRRTLYAEFNREGLLQADSAAKAAFLSTMVQNALMTRNEGRSKLNLPKKPGGDALTAQTNLAPLDQLGSLQGNEAAKAAFRAWLGIDDKERQHAA</sequence>
<dbReference type="Pfam" id="PF04860">
    <property type="entry name" value="Phage_portal"/>
    <property type="match status" value="1"/>
</dbReference>
<keyword evidence="2" id="KW-1185">Reference proteome</keyword>
<dbReference type="OrthoDB" id="9765386at2"/>
<evidence type="ECO:0000313" key="2">
    <source>
        <dbReference type="Proteomes" id="UP000199647"/>
    </source>
</evidence>
<dbReference type="NCBIfam" id="TIGR01537">
    <property type="entry name" value="portal_HK97"/>
    <property type="match status" value="1"/>
</dbReference>
<evidence type="ECO:0000313" key="1">
    <source>
        <dbReference type="EMBL" id="SEQ33380.1"/>
    </source>
</evidence>
<proteinExistence type="predicted"/>